<gene>
    <name evidence="1" type="ORF">LTS18_002767</name>
</gene>
<comment type="caution">
    <text evidence="1">The sequence shown here is derived from an EMBL/GenBank/DDBJ whole genome shotgun (WGS) entry which is preliminary data.</text>
</comment>
<keyword evidence="2" id="KW-1185">Reference proteome</keyword>
<reference evidence="1" key="1">
    <citation type="submission" date="2024-09" db="EMBL/GenBank/DDBJ databases">
        <title>Black Yeasts Isolated from many extreme environments.</title>
        <authorList>
            <person name="Coleine C."/>
            <person name="Stajich J.E."/>
            <person name="Selbmann L."/>
        </authorList>
    </citation>
    <scope>NUCLEOTIDE SEQUENCE</scope>
    <source>
        <strain evidence="1">CCFEE 5737</strain>
    </source>
</reference>
<accession>A0ACC3DBQ5</accession>
<sequence>ACNHHAPHRPPHPGPRRPRPRDLGLRLSHPLHLLQAPTLHRQGRCRQRQHGPHCPQHRRLRHHPGGDTAAQTAAVTTASKSLQKALTDGATSVKSATPLNLADALGLVAPTQQLASIANTTITNLIGKKCIIDGAGADGDGVDAVRGQRTATAAFGEAVVGKVPAAVATIVRGIANLATEAIERGLRRLGER</sequence>
<dbReference type="Proteomes" id="UP001186974">
    <property type="component" value="Unassembled WGS sequence"/>
</dbReference>
<evidence type="ECO:0000313" key="1">
    <source>
        <dbReference type="EMBL" id="KAK3064907.1"/>
    </source>
</evidence>
<organism evidence="1 2">
    <name type="scientific">Coniosporium uncinatum</name>
    <dbReference type="NCBI Taxonomy" id="93489"/>
    <lineage>
        <taxon>Eukaryota</taxon>
        <taxon>Fungi</taxon>
        <taxon>Dikarya</taxon>
        <taxon>Ascomycota</taxon>
        <taxon>Pezizomycotina</taxon>
        <taxon>Dothideomycetes</taxon>
        <taxon>Dothideomycetes incertae sedis</taxon>
        <taxon>Coniosporium</taxon>
    </lineage>
</organism>
<dbReference type="EMBL" id="JAWDJW010006400">
    <property type="protein sequence ID" value="KAK3064907.1"/>
    <property type="molecule type" value="Genomic_DNA"/>
</dbReference>
<evidence type="ECO:0000313" key="2">
    <source>
        <dbReference type="Proteomes" id="UP001186974"/>
    </source>
</evidence>
<proteinExistence type="predicted"/>
<name>A0ACC3DBQ5_9PEZI</name>
<feature type="non-terminal residue" evidence="1">
    <location>
        <position position="1"/>
    </location>
</feature>
<protein>
    <submittedName>
        <fullName evidence="1">Uncharacterized protein</fullName>
    </submittedName>
</protein>